<evidence type="ECO:0000313" key="1">
    <source>
        <dbReference type="EMBL" id="KAI0039537.1"/>
    </source>
</evidence>
<accession>A0ACB8R6N2</accession>
<evidence type="ECO:0000313" key="2">
    <source>
        <dbReference type="Proteomes" id="UP000814033"/>
    </source>
</evidence>
<gene>
    <name evidence="1" type="ORF">FA95DRAFT_1470565</name>
</gene>
<comment type="caution">
    <text evidence="1">The sequence shown here is derived from an EMBL/GenBank/DDBJ whole genome shotgun (WGS) entry which is preliminary data.</text>
</comment>
<feature type="non-terminal residue" evidence="1">
    <location>
        <position position="1"/>
    </location>
</feature>
<keyword evidence="2" id="KW-1185">Reference proteome</keyword>
<reference evidence="1" key="2">
    <citation type="journal article" date="2022" name="New Phytol.">
        <title>Evolutionary transition to the ectomycorrhizal habit in the genomes of a hyperdiverse lineage of mushroom-forming fungi.</title>
        <authorList>
            <person name="Looney B."/>
            <person name="Miyauchi S."/>
            <person name="Morin E."/>
            <person name="Drula E."/>
            <person name="Courty P.E."/>
            <person name="Kohler A."/>
            <person name="Kuo A."/>
            <person name="LaButti K."/>
            <person name="Pangilinan J."/>
            <person name="Lipzen A."/>
            <person name="Riley R."/>
            <person name="Andreopoulos W."/>
            <person name="He G."/>
            <person name="Johnson J."/>
            <person name="Nolan M."/>
            <person name="Tritt A."/>
            <person name="Barry K.W."/>
            <person name="Grigoriev I.V."/>
            <person name="Nagy L.G."/>
            <person name="Hibbett D."/>
            <person name="Henrissat B."/>
            <person name="Matheny P.B."/>
            <person name="Labbe J."/>
            <person name="Martin F.M."/>
        </authorList>
    </citation>
    <scope>NUCLEOTIDE SEQUENCE</scope>
    <source>
        <strain evidence="1">FP105234-sp</strain>
    </source>
</reference>
<name>A0ACB8R6N2_9AGAM</name>
<reference evidence="1" key="1">
    <citation type="submission" date="2021-02" db="EMBL/GenBank/DDBJ databases">
        <authorList>
            <consortium name="DOE Joint Genome Institute"/>
            <person name="Ahrendt S."/>
            <person name="Looney B.P."/>
            <person name="Miyauchi S."/>
            <person name="Morin E."/>
            <person name="Drula E."/>
            <person name="Courty P.E."/>
            <person name="Chicoki N."/>
            <person name="Fauchery L."/>
            <person name="Kohler A."/>
            <person name="Kuo A."/>
            <person name="Labutti K."/>
            <person name="Pangilinan J."/>
            <person name="Lipzen A."/>
            <person name="Riley R."/>
            <person name="Andreopoulos W."/>
            <person name="He G."/>
            <person name="Johnson J."/>
            <person name="Barry K.W."/>
            <person name="Grigoriev I.V."/>
            <person name="Nagy L."/>
            <person name="Hibbett D."/>
            <person name="Henrissat B."/>
            <person name="Matheny P.B."/>
            <person name="Labbe J."/>
            <person name="Martin F."/>
        </authorList>
    </citation>
    <scope>NUCLEOTIDE SEQUENCE</scope>
    <source>
        <strain evidence="1">FP105234-sp</strain>
    </source>
</reference>
<feature type="non-terminal residue" evidence="1">
    <location>
        <position position="90"/>
    </location>
</feature>
<proteinExistence type="predicted"/>
<dbReference type="Proteomes" id="UP000814033">
    <property type="component" value="Unassembled WGS sequence"/>
</dbReference>
<dbReference type="EMBL" id="MU276292">
    <property type="protein sequence ID" value="KAI0039537.1"/>
    <property type="molecule type" value="Genomic_DNA"/>
</dbReference>
<organism evidence="1 2">
    <name type="scientific">Auriscalpium vulgare</name>
    <dbReference type="NCBI Taxonomy" id="40419"/>
    <lineage>
        <taxon>Eukaryota</taxon>
        <taxon>Fungi</taxon>
        <taxon>Dikarya</taxon>
        <taxon>Basidiomycota</taxon>
        <taxon>Agaricomycotina</taxon>
        <taxon>Agaricomycetes</taxon>
        <taxon>Russulales</taxon>
        <taxon>Auriscalpiaceae</taxon>
        <taxon>Auriscalpium</taxon>
    </lineage>
</organism>
<protein>
    <submittedName>
        <fullName evidence="1">Uncharacterized protein</fullName>
    </submittedName>
</protein>
<sequence>SSQKLHNASQYACRIPAEVIQRIFEDCISASDPASDALRPWHWFRLSHVCSLWRTIALDTPVLWYTIDLSAGERWTEESACRSYDRPLII</sequence>